<evidence type="ECO:0000256" key="1">
    <source>
        <dbReference type="ARBA" id="ARBA00023239"/>
    </source>
</evidence>
<dbReference type="InterPro" id="IPR006680">
    <property type="entry name" value="Amidohydro-rel"/>
</dbReference>
<dbReference type="PANTHER" id="PTHR21240:SF19">
    <property type="entry name" value="CATALYTIC_ HYDROLASE"/>
    <property type="match status" value="1"/>
</dbReference>
<accession>A0A1M5AZV8</accession>
<reference evidence="3 4" key="1">
    <citation type="submission" date="2016-11" db="EMBL/GenBank/DDBJ databases">
        <authorList>
            <person name="Jaros S."/>
            <person name="Januszkiewicz K."/>
            <person name="Wedrychowicz H."/>
        </authorList>
    </citation>
    <scope>NUCLEOTIDE SEQUENCE [LARGE SCALE GENOMIC DNA]</scope>
    <source>
        <strain evidence="3 4">DSM 17459</strain>
    </source>
</reference>
<proteinExistence type="predicted"/>
<dbReference type="InterPro" id="IPR032465">
    <property type="entry name" value="ACMSD"/>
</dbReference>
<dbReference type="GO" id="GO:0016831">
    <property type="term" value="F:carboxy-lyase activity"/>
    <property type="evidence" value="ECO:0007669"/>
    <property type="project" value="InterPro"/>
</dbReference>
<dbReference type="STRING" id="1122155.SAMN02745158_03415"/>
<dbReference type="AlphaFoldDB" id="A0A1M5AZV8"/>
<dbReference type="SUPFAM" id="SSF51556">
    <property type="entry name" value="Metallo-dependent hydrolases"/>
    <property type="match status" value="1"/>
</dbReference>
<keyword evidence="1" id="KW-0456">Lyase</keyword>
<dbReference type="Proteomes" id="UP000184245">
    <property type="component" value="Unassembled WGS sequence"/>
</dbReference>
<organism evidence="3 4">
    <name type="scientific">Lactonifactor longoviformis DSM 17459</name>
    <dbReference type="NCBI Taxonomy" id="1122155"/>
    <lineage>
        <taxon>Bacteria</taxon>
        <taxon>Bacillati</taxon>
        <taxon>Bacillota</taxon>
        <taxon>Clostridia</taxon>
        <taxon>Eubacteriales</taxon>
        <taxon>Clostridiaceae</taxon>
        <taxon>Lactonifactor</taxon>
    </lineage>
</organism>
<sequence length="271" mass="30784">MKIIDAHIHCCSSPYFDQIAEEAAHVNTTEHLRTVFQEEEIVHGIVMGNQTLDLSYHQYPEFLSYCIGLDSSCLNARSLAASIDKVEQHLQRKNCVGIKLYPGYNSQYVFDTAYFPYYELAKTYDKPVAIHTGDTAGTGGLLKYSHPLTIDEVAVAFPQVTFVMCHLGNPWIVDGIAVVDKNENVAADLSGLFEGMVDPKKTQEKSKGYLEHLRTWLGYLDQYDKLLYGTDWPLVNIPNYIDFIKSIIPEAYYEDVFYKNALRVYRPANIS</sequence>
<evidence type="ECO:0000313" key="4">
    <source>
        <dbReference type="Proteomes" id="UP000184245"/>
    </source>
</evidence>
<feature type="domain" description="Amidohydrolase-related" evidence="2">
    <location>
        <begin position="74"/>
        <end position="266"/>
    </location>
</feature>
<dbReference type="InterPro" id="IPR032466">
    <property type="entry name" value="Metal_Hydrolase"/>
</dbReference>
<gene>
    <name evidence="3" type="ORF">SAMN02745158_03415</name>
</gene>
<dbReference type="Pfam" id="PF04909">
    <property type="entry name" value="Amidohydro_2"/>
    <property type="match status" value="1"/>
</dbReference>
<dbReference type="EMBL" id="FQVI01000023">
    <property type="protein sequence ID" value="SHF35841.1"/>
    <property type="molecule type" value="Genomic_DNA"/>
</dbReference>
<dbReference type="Gene3D" id="3.20.20.140">
    <property type="entry name" value="Metal-dependent hydrolases"/>
    <property type="match status" value="1"/>
</dbReference>
<dbReference type="PANTHER" id="PTHR21240">
    <property type="entry name" value="2-AMINO-3-CARBOXYLMUCONATE-6-SEMIALDEHYDE DECARBOXYLASE"/>
    <property type="match status" value="1"/>
</dbReference>
<dbReference type="GO" id="GO:0016787">
    <property type="term" value="F:hydrolase activity"/>
    <property type="evidence" value="ECO:0007669"/>
    <property type="project" value="InterPro"/>
</dbReference>
<evidence type="ECO:0000313" key="3">
    <source>
        <dbReference type="EMBL" id="SHF35841.1"/>
    </source>
</evidence>
<keyword evidence="4" id="KW-1185">Reference proteome</keyword>
<evidence type="ECO:0000259" key="2">
    <source>
        <dbReference type="Pfam" id="PF04909"/>
    </source>
</evidence>
<protein>
    <recommendedName>
        <fullName evidence="2">Amidohydrolase-related domain-containing protein</fullName>
    </recommendedName>
</protein>
<name>A0A1M5AZV8_9CLOT</name>
<dbReference type="RefSeq" id="WP_072853905.1">
    <property type="nucleotide sequence ID" value="NZ_FQVI01000023.1"/>
</dbReference>
<dbReference type="OrthoDB" id="9771932at2"/>